<feature type="non-terminal residue" evidence="2">
    <location>
        <position position="176"/>
    </location>
</feature>
<evidence type="ECO:0000256" key="1">
    <source>
        <dbReference type="SAM" id="Coils"/>
    </source>
</evidence>
<keyword evidence="1" id="KW-0175">Coiled coil</keyword>
<evidence type="ECO:0000313" key="2">
    <source>
        <dbReference type="EMBL" id="KIJ41050.1"/>
    </source>
</evidence>
<dbReference type="EMBL" id="KN837139">
    <property type="protein sequence ID" value="KIJ41050.1"/>
    <property type="molecule type" value="Genomic_DNA"/>
</dbReference>
<organism evidence="2 3">
    <name type="scientific">Sphaerobolus stellatus (strain SS14)</name>
    <dbReference type="NCBI Taxonomy" id="990650"/>
    <lineage>
        <taxon>Eukaryota</taxon>
        <taxon>Fungi</taxon>
        <taxon>Dikarya</taxon>
        <taxon>Basidiomycota</taxon>
        <taxon>Agaricomycotina</taxon>
        <taxon>Agaricomycetes</taxon>
        <taxon>Phallomycetidae</taxon>
        <taxon>Geastrales</taxon>
        <taxon>Sphaerobolaceae</taxon>
        <taxon>Sphaerobolus</taxon>
    </lineage>
</organism>
<gene>
    <name evidence="2" type="ORF">M422DRAFT_172845</name>
</gene>
<dbReference type="HOGENOM" id="CLU_018544_3_2_1"/>
<keyword evidence="3" id="KW-1185">Reference proteome</keyword>
<evidence type="ECO:0008006" key="4">
    <source>
        <dbReference type="Google" id="ProtNLM"/>
    </source>
</evidence>
<feature type="coiled-coil region" evidence="1">
    <location>
        <begin position="41"/>
        <end position="75"/>
    </location>
</feature>
<evidence type="ECO:0000313" key="3">
    <source>
        <dbReference type="Proteomes" id="UP000054279"/>
    </source>
</evidence>
<dbReference type="OrthoDB" id="3051796at2759"/>
<dbReference type="AlphaFoldDB" id="A0A0C9VRS8"/>
<accession>A0A0C9VRS8</accession>
<name>A0A0C9VRS8_SPHS4</name>
<reference evidence="2 3" key="1">
    <citation type="submission" date="2014-06" db="EMBL/GenBank/DDBJ databases">
        <title>Evolutionary Origins and Diversification of the Mycorrhizal Mutualists.</title>
        <authorList>
            <consortium name="DOE Joint Genome Institute"/>
            <consortium name="Mycorrhizal Genomics Consortium"/>
            <person name="Kohler A."/>
            <person name="Kuo A."/>
            <person name="Nagy L.G."/>
            <person name="Floudas D."/>
            <person name="Copeland A."/>
            <person name="Barry K.W."/>
            <person name="Cichocki N."/>
            <person name="Veneault-Fourrey C."/>
            <person name="LaButti K."/>
            <person name="Lindquist E.A."/>
            <person name="Lipzen A."/>
            <person name="Lundell T."/>
            <person name="Morin E."/>
            <person name="Murat C."/>
            <person name="Riley R."/>
            <person name="Ohm R."/>
            <person name="Sun H."/>
            <person name="Tunlid A."/>
            <person name="Henrissat B."/>
            <person name="Grigoriev I.V."/>
            <person name="Hibbett D.S."/>
            <person name="Martin F."/>
        </authorList>
    </citation>
    <scope>NUCLEOTIDE SEQUENCE [LARGE SCALE GENOMIC DNA]</scope>
    <source>
        <strain evidence="2 3">SS14</strain>
    </source>
</reference>
<sequence length="176" mass="20044">MDVDFTKDEIILRLLETTPYFPSYANKQSLHTIIEEQAKIVSDLNAKINELKPQLESLEKARNAADKKLQNVRSLLAPIRKIPAEILSEILYLAAENPGYINQFFDEDDWRYHFRANSVPQPFSFLGVCKSWRSIALGTTRLFTQIDLRGKCSGALSEVVTLYMDHSGTLPLEVLL</sequence>
<protein>
    <recommendedName>
        <fullName evidence="4">F-box domain-containing protein</fullName>
    </recommendedName>
</protein>
<dbReference type="Proteomes" id="UP000054279">
    <property type="component" value="Unassembled WGS sequence"/>
</dbReference>
<proteinExistence type="predicted"/>